<dbReference type="Gene3D" id="3.40.190.10">
    <property type="entry name" value="Periplasmic binding protein-like II"/>
    <property type="match status" value="1"/>
</dbReference>
<evidence type="ECO:0000256" key="1">
    <source>
        <dbReference type="ARBA" id="ARBA00008520"/>
    </source>
</evidence>
<organism evidence="4 5">
    <name type="scientific">Cohnella nanjingensis</name>
    <dbReference type="NCBI Taxonomy" id="1387779"/>
    <lineage>
        <taxon>Bacteria</taxon>
        <taxon>Bacillati</taxon>
        <taxon>Bacillota</taxon>
        <taxon>Bacilli</taxon>
        <taxon>Bacillales</taxon>
        <taxon>Paenibacillaceae</taxon>
        <taxon>Cohnella</taxon>
    </lineage>
</organism>
<dbReference type="EMBL" id="JACJVP010000024">
    <property type="protein sequence ID" value="MBB6671858.1"/>
    <property type="molecule type" value="Genomic_DNA"/>
</dbReference>
<name>A0A7X0VG16_9BACL</name>
<proteinExistence type="inferred from homology"/>
<evidence type="ECO:0000256" key="2">
    <source>
        <dbReference type="ARBA" id="ARBA00022448"/>
    </source>
</evidence>
<reference evidence="4 5" key="1">
    <citation type="submission" date="2020-08" db="EMBL/GenBank/DDBJ databases">
        <title>Cohnella phylogeny.</title>
        <authorList>
            <person name="Dunlap C."/>
        </authorList>
    </citation>
    <scope>NUCLEOTIDE SEQUENCE [LARGE SCALE GENOMIC DNA]</scope>
    <source>
        <strain evidence="4 5">DSM 28246</strain>
    </source>
</reference>
<dbReference type="Proteomes" id="UP000547209">
    <property type="component" value="Unassembled WGS sequence"/>
</dbReference>
<gene>
    <name evidence="4" type="ORF">H7C19_14300</name>
</gene>
<dbReference type="Pfam" id="PF01547">
    <property type="entry name" value="SBP_bac_1"/>
    <property type="match status" value="1"/>
</dbReference>
<evidence type="ECO:0000313" key="4">
    <source>
        <dbReference type="EMBL" id="MBB6671858.1"/>
    </source>
</evidence>
<sequence>MQLVVHLDEPWQKESVEEIARRFEALNPGVKIIVKVVPNGEILTALYNGESDADLVQLFNGDIVDCSKNGLLLDLKIWLGQNHELKSLFHPSIFRLVETEGRVAVLPLSASMKGIFYNKQWFDKAGIPYPVEGWTWNDFEEIAVRLQRANVHEGEERFAARISFHREYIGLLLLTAGTDWLSPDRNRASGYTNSVKSVQAVNWAVDLVRKHQVAWATQEYFLNSDLLRNEAGMILDYYNMLHEFQPHLKEDLGVAGLPLFNEGHRVNEPWVCGFGISSKTVNPELAWSLLCELTCTNNELTRLVTEGSIAPLRSVYSEVGHDSDPLRNAILAELANSAQLPVSAGNIALFELLDHYVNPALARIVFEGADVKETLDDLAIVLDGKLQD</sequence>
<dbReference type="PANTHER" id="PTHR43649">
    <property type="entry name" value="ARABINOSE-BINDING PROTEIN-RELATED"/>
    <property type="match status" value="1"/>
</dbReference>
<evidence type="ECO:0000313" key="5">
    <source>
        <dbReference type="Proteomes" id="UP000547209"/>
    </source>
</evidence>
<dbReference type="AlphaFoldDB" id="A0A7X0VG16"/>
<keyword evidence="3" id="KW-0732">Signal</keyword>
<keyword evidence="2" id="KW-0813">Transport</keyword>
<accession>A0A7X0VG16</accession>
<keyword evidence="5" id="KW-1185">Reference proteome</keyword>
<dbReference type="PANTHER" id="PTHR43649:SF12">
    <property type="entry name" value="DIACETYLCHITOBIOSE BINDING PROTEIN DASA"/>
    <property type="match status" value="1"/>
</dbReference>
<dbReference type="RefSeq" id="WP_185143338.1">
    <property type="nucleotide sequence ID" value="NZ_JACJVP010000024.1"/>
</dbReference>
<dbReference type="InterPro" id="IPR050490">
    <property type="entry name" value="Bact_solute-bd_prot1"/>
</dbReference>
<dbReference type="InterPro" id="IPR006059">
    <property type="entry name" value="SBP"/>
</dbReference>
<dbReference type="SUPFAM" id="SSF53850">
    <property type="entry name" value="Periplasmic binding protein-like II"/>
    <property type="match status" value="1"/>
</dbReference>
<comment type="similarity">
    <text evidence="1">Belongs to the bacterial solute-binding protein 1 family.</text>
</comment>
<protein>
    <submittedName>
        <fullName evidence="4">Extracellular solute-binding protein</fullName>
    </submittedName>
</protein>
<evidence type="ECO:0000256" key="3">
    <source>
        <dbReference type="ARBA" id="ARBA00022729"/>
    </source>
</evidence>
<dbReference type="PROSITE" id="PS01037">
    <property type="entry name" value="SBP_BACTERIAL_1"/>
    <property type="match status" value="1"/>
</dbReference>
<comment type="caution">
    <text evidence="4">The sequence shown here is derived from an EMBL/GenBank/DDBJ whole genome shotgun (WGS) entry which is preliminary data.</text>
</comment>
<dbReference type="InterPro" id="IPR006061">
    <property type="entry name" value="SBP_1_CS"/>
</dbReference>
<dbReference type="GO" id="GO:0055085">
    <property type="term" value="P:transmembrane transport"/>
    <property type="evidence" value="ECO:0007669"/>
    <property type="project" value="InterPro"/>
</dbReference>